<evidence type="ECO:0000256" key="2">
    <source>
        <dbReference type="ARBA" id="ARBA00022448"/>
    </source>
</evidence>
<dbReference type="SUPFAM" id="SSF48371">
    <property type="entry name" value="ARM repeat"/>
    <property type="match status" value="1"/>
</dbReference>
<comment type="caution">
    <text evidence="6">The sequence shown here is derived from an EMBL/GenBank/DDBJ whole genome shotgun (WGS) entry which is preliminary data.</text>
</comment>
<protein>
    <submittedName>
        <fullName evidence="6">AP-2 complex subunit beta</fullName>
    </submittedName>
</protein>
<keyword evidence="3" id="KW-0653">Protein transport</keyword>
<accession>A0A6A4WEN2</accession>
<dbReference type="AlphaFoldDB" id="A0A6A4WEN2"/>
<dbReference type="EMBL" id="VIIS01001074">
    <property type="protein sequence ID" value="KAF0302304.1"/>
    <property type="molecule type" value="Genomic_DNA"/>
</dbReference>
<dbReference type="EMBL" id="VIIS01001074">
    <property type="protein sequence ID" value="KAF0302305.1"/>
    <property type="molecule type" value="Genomic_DNA"/>
</dbReference>
<dbReference type="InterPro" id="IPR026739">
    <property type="entry name" value="AP_beta"/>
</dbReference>
<keyword evidence="4" id="KW-0472">Membrane</keyword>
<dbReference type="PANTHER" id="PTHR11134">
    <property type="entry name" value="ADAPTOR COMPLEX SUBUNIT BETA FAMILY MEMBER"/>
    <property type="match status" value="1"/>
</dbReference>
<dbReference type="OrthoDB" id="10254310at2759"/>
<dbReference type="InterPro" id="IPR016024">
    <property type="entry name" value="ARM-type_fold"/>
</dbReference>
<evidence type="ECO:0000259" key="5">
    <source>
        <dbReference type="Pfam" id="PF12717"/>
    </source>
</evidence>
<keyword evidence="7" id="KW-1185">Reference proteome</keyword>
<keyword evidence="2" id="KW-0813">Transport</keyword>
<dbReference type="InterPro" id="IPR032682">
    <property type="entry name" value="Cnd1_C"/>
</dbReference>
<comment type="subcellular location">
    <subcellularLocation>
        <location evidence="1">Endomembrane system</location>
    </subcellularLocation>
</comment>
<evidence type="ECO:0000256" key="1">
    <source>
        <dbReference type="ARBA" id="ARBA00004308"/>
    </source>
</evidence>
<feature type="domain" description="Condensin complex subunit 1 C-terminal" evidence="5">
    <location>
        <begin position="81"/>
        <end position="183"/>
    </location>
</feature>
<organism evidence="6 7">
    <name type="scientific">Amphibalanus amphitrite</name>
    <name type="common">Striped barnacle</name>
    <name type="synonym">Balanus amphitrite</name>
    <dbReference type="NCBI Taxonomy" id="1232801"/>
    <lineage>
        <taxon>Eukaryota</taxon>
        <taxon>Metazoa</taxon>
        <taxon>Ecdysozoa</taxon>
        <taxon>Arthropoda</taxon>
        <taxon>Crustacea</taxon>
        <taxon>Multicrustacea</taxon>
        <taxon>Cirripedia</taxon>
        <taxon>Thoracica</taxon>
        <taxon>Thoracicalcarea</taxon>
        <taxon>Balanomorpha</taxon>
        <taxon>Balanoidea</taxon>
        <taxon>Balanidae</taxon>
        <taxon>Amphibalaninae</taxon>
        <taxon>Amphibalanus</taxon>
    </lineage>
</organism>
<evidence type="ECO:0000256" key="4">
    <source>
        <dbReference type="ARBA" id="ARBA00023136"/>
    </source>
</evidence>
<reference evidence="6 7" key="1">
    <citation type="submission" date="2019-07" db="EMBL/GenBank/DDBJ databases">
        <title>Draft genome assembly of a fouling barnacle, Amphibalanus amphitrite (Darwin, 1854): The first reference genome for Thecostraca.</title>
        <authorList>
            <person name="Kim W."/>
        </authorList>
    </citation>
    <scope>NUCLEOTIDE SEQUENCE [LARGE SCALE GENOMIC DNA]</scope>
    <source>
        <strain evidence="6">SNU_AA5</strain>
        <tissue evidence="6">Soma without cirri and trophi</tissue>
    </source>
</reference>
<dbReference type="GO" id="GO:0015031">
    <property type="term" value="P:protein transport"/>
    <property type="evidence" value="ECO:0007669"/>
    <property type="project" value="UniProtKB-KW"/>
</dbReference>
<proteinExistence type="predicted"/>
<dbReference type="Proteomes" id="UP000440578">
    <property type="component" value="Unassembled WGS sequence"/>
</dbReference>
<sequence>MTDARYFTTTKKGEIFELKSELNSEKKEKKREAVKKVIASMTVGKDVSALFPDVVNCMQTDNLELKKLVYLYLMNYAKSQPDMAIMAVNTFVKVVANAVAALTEINETSRSGNPLMEMNAQTINKLLTALNECTEWGQVFILDSLSNYNPKDEREAQSICERITPRLAHANAAVVLSAVKVLMRFMELMPSDSEFVTNITKKLSPPLVTLLSSEPEVGVTRDREGGEGMGGKS</sequence>
<gene>
    <name evidence="6" type="primary">Ap2b1_3</name>
    <name evidence="6" type="ORF">FJT64_025603</name>
</gene>
<dbReference type="GO" id="GO:0012505">
    <property type="term" value="C:endomembrane system"/>
    <property type="evidence" value="ECO:0007669"/>
    <property type="project" value="UniProtKB-SubCell"/>
</dbReference>
<dbReference type="Pfam" id="PF12717">
    <property type="entry name" value="Cnd1"/>
    <property type="match status" value="1"/>
</dbReference>
<name>A0A6A4WEN2_AMPAM</name>
<evidence type="ECO:0000313" key="6">
    <source>
        <dbReference type="EMBL" id="KAF0302304.1"/>
    </source>
</evidence>
<evidence type="ECO:0000256" key="3">
    <source>
        <dbReference type="ARBA" id="ARBA00022927"/>
    </source>
</evidence>
<dbReference type="Gene3D" id="1.25.10.10">
    <property type="entry name" value="Leucine-rich Repeat Variant"/>
    <property type="match status" value="2"/>
</dbReference>
<evidence type="ECO:0000313" key="7">
    <source>
        <dbReference type="Proteomes" id="UP000440578"/>
    </source>
</evidence>
<dbReference type="InterPro" id="IPR011989">
    <property type="entry name" value="ARM-like"/>
</dbReference>
<dbReference type="GO" id="GO:0016192">
    <property type="term" value="P:vesicle-mediated transport"/>
    <property type="evidence" value="ECO:0007669"/>
    <property type="project" value="InterPro"/>
</dbReference>